<evidence type="ECO:0000256" key="2">
    <source>
        <dbReference type="SAM" id="Phobius"/>
    </source>
</evidence>
<organism evidence="3 4">
    <name type="scientific">Kocuria flava</name>
    <dbReference type="NCBI Taxonomy" id="446860"/>
    <lineage>
        <taxon>Bacteria</taxon>
        <taxon>Bacillati</taxon>
        <taxon>Actinomycetota</taxon>
        <taxon>Actinomycetes</taxon>
        <taxon>Micrococcales</taxon>
        <taxon>Micrococcaceae</taxon>
        <taxon>Kocuria</taxon>
    </lineage>
</organism>
<evidence type="ECO:0000256" key="1">
    <source>
        <dbReference type="SAM" id="MobiDB-lite"/>
    </source>
</evidence>
<dbReference type="AlphaFoldDB" id="A0A2N4T1M2"/>
<accession>A0A2N4T1M2</accession>
<keyword evidence="2" id="KW-1133">Transmembrane helix</keyword>
<name>A0A2N4T1M2_9MICC</name>
<dbReference type="EMBL" id="LOMZ01000001">
    <property type="protein sequence ID" value="PLC12134.1"/>
    <property type="molecule type" value="Genomic_DNA"/>
</dbReference>
<comment type="caution">
    <text evidence="3">The sequence shown here is derived from an EMBL/GenBank/DDBJ whole genome shotgun (WGS) entry which is preliminary data.</text>
</comment>
<feature type="region of interest" description="Disordered" evidence="1">
    <location>
        <begin position="1"/>
        <end position="34"/>
    </location>
</feature>
<dbReference type="Proteomes" id="UP000234632">
    <property type="component" value="Unassembled WGS sequence"/>
</dbReference>
<keyword evidence="2" id="KW-0812">Transmembrane</keyword>
<evidence type="ECO:0000313" key="4">
    <source>
        <dbReference type="Proteomes" id="UP000234632"/>
    </source>
</evidence>
<dbReference type="RefSeq" id="WP_101851794.1">
    <property type="nucleotide sequence ID" value="NZ_LOMZ01000001.1"/>
</dbReference>
<feature type="transmembrane region" description="Helical" evidence="2">
    <location>
        <begin position="44"/>
        <end position="65"/>
    </location>
</feature>
<gene>
    <name evidence="3" type="ORF">AUQ48_07660</name>
</gene>
<reference evidence="3 4" key="1">
    <citation type="submission" date="2015-12" db="EMBL/GenBank/DDBJ databases">
        <authorList>
            <person name="Shamseldin A."/>
            <person name="Moawad H."/>
            <person name="Abd El-Rahim W.M."/>
            <person name="Sadowsky M.J."/>
        </authorList>
    </citation>
    <scope>NUCLEOTIDE SEQUENCE [LARGE SCALE GENOMIC DNA]</scope>
    <source>
        <strain evidence="3 4">S43</strain>
    </source>
</reference>
<sequence>MSSAPSSSSPRPPRRTSRRRQEAASPALAGSGTQPMLLRRAPNVWAFVVLGGLLGAAAGLAAGLLGAGSAQYTQGAVVLFMVSVGVVVGLALGAVVALVLDRISVARARAVTTEVVAGETPAGPPSTREG</sequence>
<feature type="transmembrane region" description="Helical" evidence="2">
    <location>
        <begin position="77"/>
        <end position="100"/>
    </location>
</feature>
<proteinExistence type="predicted"/>
<evidence type="ECO:0000313" key="3">
    <source>
        <dbReference type="EMBL" id="PLC12134.1"/>
    </source>
</evidence>
<protein>
    <submittedName>
        <fullName evidence="3">Uncharacterized protein</fullName>
    </submittedName>
</protein>
<keyword evidence="2" id="KW-0472">Membrane</keyword>